<dbReference type="Gene3D" id="3.40.50.720">
    <property type="entry name" value="NAD(P)-binding Rossmann-like Domain"/>
    <property type="match status" value="1"/>
</dbReference>
<dbReference type="AlphaFoldDB" id="A0A2Y8ZPH5"/>
<evidence type="ECO:0000256" key="4">
    <source>
        <dbReference type="ARBA" id="ARBA00023002"/>
    </source>
</evidence>
<feature type="domain" description="Enoyl reductase (ER)" evidence="6">
    <location>
        <begin position="10"/>
        <end position="338"/>
    </location>
</feature>
<dbReference type="GO" id="GO:0008270">
    <property type="term" value="F:zinc ion binding"/>
    <property type="evidence" value="ECO:0007669"/>
    <property type="project" value="InterPro"/>
</dbReference>
<dbReference type="InterPro" id="IPR020843">
    <property type="entry name" value="ER"/>
</dbReference>
<dbReference type="Pfam" id="PF08240">
    <property type="entry name" value="ADH_N"/>
    <property type="match status" value="1"/>
</dbReference>
<evidence type="ECO:0000259" key="6">
    <source>
        <dbReference type="SMART" id="SM00829"/>
    </source>
</evidence>
<dbReference type="EMBL" id="UESZ01000001">
    <property type="protein sequence ID" value="SSA34261.1"/>
    <property type="molecule type" value="Genomic_DNA"/>
</dbReference>
<keyword evidence="2 5" id="KW-0479">Metal-binding</keyword>
<sequence length="357" mass="37124">MRALRKTAPGPGNVELVEVDPPTLKPGQILLDVAAVALCGTDRSAITRSSAYPVPRTLGHEVAGRVAAIASDVQTDLKVGDPVTVETDAYRCGQCAYCLVGQANRCPHRKGIGTTVDGGLAEQLAMPAETVHRLPDDLALTAGALTEPLAIAVHAVIERSPSLAGEVVVVVGPGAVGMLCAQVARAVGATVVLVGRSRHQARLNRARAMGIDHVVASDQVDVATYVADLTGGYGAHSVFECSGAASALEGSADYLRKGGRLVLVAFYHDRPAVDVTQLIEREYELVGSRGKAPSSFRIALRLMASGQVDLDSVIGEVLPVADWEHALELMADGVKVVLTMGPREAQPVRGLATAVAG</sequence>
<dbReference type="InterPro" id="IPR013149">
    <property type="entry name" value="ADH-like_C"/>
</dbReference>
<evidence type="ECO:0000313" key="8">
    <source>
        <dbReference type="Proteomes" id="UP000250028"/>
    </source>
</evidence>
<gene>
    <name evidence="7" type="ORF">SAMN04489750_1569</name>
</gene>
<evidence type="ECO:0000256" key="5">
    <source>
        <dbReference type="RuleBase" id="RU361277"/>
    </source>
</evidence>
<dbReference type="OrthoDB" id="9797931at2"/>
<protein>
    <submittedName>
        <fullName evidence="7">L-iditol 2-dehydrogenase</fullName>
    </submittedName>
</protein>
<dbReference type="Proteomes" id="UP000250028">
    <property type="component" value="Unassembled WGS sequence"/>
</dbReference>
<evidence type="ECO:0000313" key="7">
    <source>
        <dbReference type="EMBL" id="SSA34261.1"/>
    </source>
</evidence>
<evidence type="ECO:0000256" key="3">
    <source>
        <dbReference type="ARBA" id="ARBA00022833"/>
    </source>
</evidence>
<accession>A0A2Y8ZPH5</accession>
<organism evidence="7 8">
    <name type="scientific">Branchiibius hedensis</name>
    <dbReference type="NCBI Taxonomy" id="672460"/>
    <lineage>
        <taxon>Bacteria</taxon>
        <taxon>Bacillati</taxon>
        <taxon>Actinomycetota</taxon>
        <taxon>Actinomycetes</taxon>
        <taxon>Micrococcales</taxon>
        <taxon>Dermacoccaceae</taxon>
        <taxon>Branchiibius</taxon>
    </lineage>
</organism>
<keyword evidence="3 5" id="KW-0862">Zinc</keyword>
<dbReference type="RefSeq" id="WP_109684842.1">
    <property type="nucleotide sequence ID" value="NZ_QGDN01000001.1"/>
</dbReference>
<dbReference type="PANTHER" id="PTHR43401:SF2">
    <property type="entry name" value="L-THREONINE 3-DEHYDROGENASE"/>
    <property type="match status" value="1"/>
</dbReference>
<dbReference type="SUPFAM" id="SSF50129">
    <property type="entry name" value="GroES-like"/>
    <property type="match status" value="1"/>
</dbReference>
<dbReference type="GO" id="GO:0016491">
    <property type="term" value="F:oxidoreductase activity"/>
    <property type="evidence" value="ECO:0007669"/>
    <property type="project" value="UniProtKB-KW"/>
</dbReference>
<dbReference type="InterPro" id="IPR011032">
    <property type="entry name" value="GroES-like_sf"/>
</dbReference>
<dbReference type="Pfam" id="PF00107">
    <property type="entry name" value="ADH_zinc_N"/>
    <property type="match status" value="1"/>
</dbReference>
<evidence type="ECO:0000256" key="1">
    <source>
        <dbReference type="ARBA" id="ARBA00001947"/>
    </source>
</evidence>
<dbReference type="InterPro" id="IPR050129">
    <property type="entry name" value="Zn_alcohol_dh"/>
</dbReference>
<dbReference type="InterPro" id="IPR013154">
    <property type="entry name" value="ADH-like_N"/>
</dbReference>
<comment type="similarity">
    <text evidence="5">Belongs to the zinc-containing alcohol dehydrogenase family.</text>
</comment>
<dbReference type="PROSITE" id="PS00059">
    <property type="entry name" value="ADH_ZINC"/>
    <property type="match status" value="1"/>
</dbReference>
<dbReference type="SUPFAM" id="SSF51735">
    <property type="entry name" value="NAD(P)-binding Rossmann-fold domains"/>
    <property type="match status" value="1"/>
</dbReference>
<dbReference type="SMART" id="SM00829">
    <property type="entry name" value="PKS_ER"/>
    <property type="match status" value="1"/>
</dbReference>
<dbReference type="InterPro" id="IPR036291">
    <property type="entry name" value="NAD(P)-bd_dom_sf"/>
</dbReference>
<keyword evidence="8" id="KW-1185">Reference proteome</keyword>
<keyword evidence="4" id="KW-0560">Oxidoreductase</keyword>
<comment type="cofactor">
    <cofactor evidence="1 5">
        <name>Zn(2+)</name>
        <dbReference type="ChEBI" id="CHEBI:29105"/>
    </cofactor>
</comment>
<dbReference type="Gene3D" id="3.90.180.10">
    <property type="entry name" value="Medium-chain alcohol dehydrogenases, catalytic domain"/>
    <property type="match status" value="1"/>
</dbReference>
<dbReference type="PANTHER" id="PTHR43401">
    <property type="entry name" value="L-THREONINE 3-DEHYDROGENASE"/>
    <property type="match status" value="1"/>
</dbReference>
<reference evidence="8" key="1">
    <citation type="submission" date="2016-10" db="EMBL/GenBank/DDBJ databases">
        <authorList>
            <person name="Varghese N."/>
            <person name="Submissions S."/>
        </authorList>
    </citation>
    <scope>NUCLEOTIDE SEQUENCE [LARGE SCALE GENOMIC DNA]</scope>
    <source>
        <strain evidence="8">DSM 22951</strain>
    </source>
</reference>
<name>A0A2Y8ZPH5_9MICO</name>
<dbReference type="InterPro" id="IPR002328">
    <property type="entry name" value="ADH_Zn_CS"/>
</dbReference>
<evidence type="ECO:0000256" key="2">
    <source>
        <dbReference type="ARBA" id="ARBA00022723"/>
    </source>
</evidence>
<proteinExistence type="inferred from homology"/>